<keyword evidence="3" id="KW-0222">Digestion</keyword>
<dbReference type="FunFam" id="2.40.10.10:FF:000036">
    <property type="entry name" value="Trypsin beta"/>
    <property type="match status" value="1"/>
</dbReference>
<evidence type="ECO:0000256" key="4">
    <source>
        <dbReference type="ARBA" id="ARBA00022801"/>
    </source>
</evidence>
<dbReference type="Proteomes" id="UP001151699">
    <property type="component" value="Chromosome A"/>
</dbReference>
<sequence>MNPTTCVLILVFVAVRVHVQGAVLKENVKETLFSGWSSRIVGGSQASPSQFPFQASLQSNANTHFCGAFIINNRWVGSAAHCTINRTPDNTRVRVGSIDRTTGGTLFQAAAIRNHPDFNQLDIINDVCTVQTSGIISFSLTVQPIALASNFIGTAAATVSGWGQTSHPGTAPNLLQFINTHTLTNPDCRSRHTAANAALITDTNICAFTQVGQGTCMGDSGGPLVSGGQVIGTVSWGIACAQGRPDVYSRVASFRDWFIANSS</sequence>
<proteinExistence type="inferred from homology"/>
<dbReference type="InterPro" id="IPR001254">
    <property type="entry name" value="Trypsin_dom"/>
</dbReference>
<evidence type="ECO:0000313" key="11">
    <source>
        <dbReference type="Proteomes" id="UP001151699"/>
    </source>
</evidence>
<dbReference type="GO" id="GO:0005576">
    <property type="term" value="C:extracellular region"/>
    <property type="evidence" value="ECO:0007669"/>
    <property type="project" value="UniProtKB-SubCell"/>
</dbReference>
<feature type="chain" id="PRO_5040425436" evidence="8">
    <location>
        <begin position="22"/>
        <end position="263"/>
    </location>
</feature>
<keyword evidence="4" id="KW-0378">Hydrolase</keyword>
<evidence type="ECO:0000256" key="7">
    <source>
        <dbReference type="ARBA" id="ARBA00024195"/>
    </source>
</evidence>
<dbReference type="Gene3D" id="2.40.10.10">
    <property type="entry name" value="Trypsin-like serine proteases"/>
    <property type="match status" value="2"/>
</dbReference>
<dbReference type="InterPro" id="IPR050430">
    <property type="entry name" value="Peptidase_S1"/>
</dbReference>
<dbReference type="PROSITE" id="PS00135">
    <property type="entry name" value="TRYPSIN_SER"/>
    <property type="match status" value="1"/>
</dbReference>
<evidence type="ECO:0000259" key="9">
    <source>
        <dbReference type="PROSITE" id="PS50240"/>
    </source>
</evidence>
<evidence type="ECO:0000256" key="8">
    <source>
        <dbReference type="SAM" id="SignalP"/>
    </source>
</evidence>
<evidence type="ECO:0000256" key="6">
    <source>
        <dbReference type="ARBA" id="ARBA00023157"/>
    </source>
</evidence>
<evidence type="ECO:0000313" key="10">
    <source>
        <dbReference type="EMBL" id="KAJ6645258.1"/>
    </source>
</evidence>
<dbReference type="CDD" id="cd00190">
    <property type="entry name" value="Tryp_SPc"/>
    <property type="match status" value="1"/>
</dbReference>
<comment type="caution">
    <text evidence="10">The sequence shown here is derived from an EMBL/GenBank/DDBJ whole genome shotgun (WGS) entry which is preliminary data.</text>
</comment>
<dbReference type="AlphaFoldDB" id="A0A9Q0N7L6"/>
<name>A0A9Q0N7L6_9DIPT</name>
<feature type="signal peptide" evidence="8">
    <location>
        <begin position="1"/>
        <end position="21"/>
    </location>
</feature>
<dbReference type="OrthoDB" id="8440449at2759"/>
<keyword evidence="6" id="KW-1015">Disulfide bond</keyword>
<dbReference type="InterPro" id="IPR001314">
    <property type="entry name" value="Peptidase_S1A"/>
</dbReference>
<dbReference type="SMART" id="SM00020">
    <property type="entry name" value="Tryp_SPc"/>
    <property type="match status" value="1"/>
</dbReference>
<accession>A0A9Q0N7L6</accession>
<keyword evidence="11" id="KW-1185">Reference proteome</keyword>
<keyword evidence="2" id="KW-0645">Protease</keyword>
<dbReference type="PROSITE" id="PS50240">
    <property type="entry name" value="TRYPSIN_DOM"/>
    <property type="match status" value="1"/>
</dbReference>
<reference evidence="10" key="1">
    <citation type="submission" date="2022-07" db="EMBL/GenBank/DDBJ databases">
        <authorList>
            <person name="Trinca V."/>
            <person name="Uliana J.V.C."/>
            <person name="Torres T.T."/>
            <person name="Ward R.J."/>
            <person name="Monesi N."/>
        </authorList>
    </citation>
    <scope>NUCLEOTIDE SEQUENCE</scope>
    <source>
        <strain evidence="10">HSMRA1968</strain>
        <tissue evidence="10">Whole embryos</tissue>
    </source>
</reference>
<dbReference type="GO" id="GO:0007586">
    <property type="term" value="P:digestion"/>
    <property type="evidence" value="ECO:0007669"/>
    <property type="project" value="UniProtKB-KW"/>
</dbReference>
<evidence type="ECO:0000256" key="3">
    <source>
        <dbReference type="ARBA" id="ARBA00022757"/>
    </source>
</evidence>
<organism evidence="10 11">
    <name type="scientific">Pseudolycoriella hygida</name>
    <dbReference type="NCBI Taxonomy" id="35572"/>
    <lineage>
        <taxon>Eukaryota</taxon>
        <taxon>Metazoa</taxon>
        <taxon>Ecdysozoa</taxon>
        <taxon>Arthropoda</taxon>
        <taxon>Hexapoda</taxon>
        <taxon>Insecta</taxon>
        <taxon>Pterygota</taxon>
        <taxon>Neoptera</taxon>
        <taxon>Endopterygota</taxon>
        <taxon>Diptera</taxon>
        <taxon>Nematocera</taxon>
        <taxon>Sciaroidea</taxon>
        <taxon>Sciaridae</taxon>
        <taxon>Pseudolycoriella</taxon>
    </lineage>
</organism>
<dbReference type="Pfam" id="PF00089">
    <property type="entry name" value="Trypsin"/>
    <property type="match status" value="1"/>
</dbReference>
<keyword evidence="5" id="KW-0720">Serine protease</keyword>
<evidence type="ECO:0000256" key="2">
    <source>
        <dbReference type="ARBA" id="ARBA00022670"/>
    </source>
</evidence>
<dbReference type="GO" id="GO:0006508">
    <property type="term" value="P:proteolysis"/>
    <property type="evidence" value="ECO:0007669"/>
    <property type="project" value="UniProtKB-KW"/>
</dbReference>
<dbReference type="PANTHER" id="PTHR24276">
    <property type="entry name" value="POLYSERASE-RELATED"/>
    <property type="match status" value="1"/>
</dbReference>
<dbReference type="PANTHER" id="PTHR24276:SF91">
    <property type="entry name" value="AT26814P-RELATED"/>
    <property type="match status" value="1"/>
</dbReference>
<dbReference type="EMBL" id="WJQU01000001">
    <property type="protein sequence ID" value="KAJ6645258.1"/>
    <property type="molecule type" value="Genomic_DNA"/>
</dbReference>
<gene>
    <name evidence="10" type="primary">CHYM2_0</name>
    <name evidence="10" type="ORF">Bhyg_00462</name>
</gene>
<dbReference type="PRINTS" id="PR00722">
    <property type="entry name" value="CHYMOTRYPSIN"/>
</dbReference>
<dbReference type="InterPro" id="IPR009003">
    <property type="entry name" value="Peptidase_S1_PA"/>
</dbReference>
<keyword evidence="8" id="KW-0732">Signal</keyword>
<feature type="domain" description="Peptidase S1" evidence="9">
    <location>
        <begin position="40"/>
        <end position="263"/>
    </location>
</feature>
<dbReference type="GO" id="GO:0004252">
    <property type="term" value="F:serine-type endopeptidase activity"/>
    <property type="evidence" value="ECO:0007669"/>
    <property type="project" value="InterPro"/>
</dbReference>
<dbReference type="InterPro" id="IPR043504">
    <property type="entry name" value="Peptidase_S1_PA_chymotrypsin"/>
</dbReference>
<protein>
    <submittedName>
        <fullName evidence="10">Chymotrypsin-2</fullName>
    </submittedName>
</protein>
<comment type="similarity">
    <text evidence="7">Belongs to the peptidase S1 family. CLIP subfamily.</text>
</comment>
<evidence type="ECO:0000256" key="1">
    <source>
        <dbReference type="ARBA" id="ARBA00004239"/>
    </source>
</evidence>
<comment type="subcellular location">
    <subcellularLocation>
        <location evidence="1">Secreted</location>
        <location evidence="1">Extracellular space</location>
    </subcellularLocation>
</comment>
<dbReference type="SUPFAM" id="SSF50494">
    <property type="entry name" value="Trypsin-like serine proteases"/>
    <property type="match status" value="1"/>
</dbReference>
<dbReference type="InterPro" id="IPR033116">
    <property type="entry name" value="TRYPSIN_SER"/>
</dbReference>
<evidence type="ECO:0000256" key="5">
    <source>
        <dbReference type="ARBA" id="ARBA00022825"/>
    </source>
</evidence>